<feature type="chain" id="PRO_5045567537" evidence="1">
    <location>
        <begin position="21"/>
        <end position="163"/>
    </location>
</feature>
<dbReference type="EMBL" id="JAVRIF010000005">
    <property type="protein sequence ID" value="MDT0603984.1"/>
    <property type="molecule type" value="Genomic_DNA"/>
</dbReference>
<feature type="signal peptide" evidence="1">
    <location>
        <begin position="1"/>
        <end position="20"/>
    </location>
</feature>
<reference evidence="2 3" key="1">
    <citation type="submission" date="2023-09" db="EMBL/GenBank/DDBJ databases">
        <authorList>
            <person name="Rey-Velasco X."/>
        </authorList>
    </citation>
    <scope>NUCLEOTIDE SEQUENCE [LARGE SCALE GENOMIC DNA]</scope>
    <source>
        <strain evidence="2 3">W431</strain>
    </source>
</reference>
<comment type="caution">
    <text evidence="2">The sequence shown here is derived from an EMBL/GenBank/DDBJ whole genome shotgun (WGS) entry which is preliminary data.</text>
</comment>
<gene>
    <name evidence="2" type="ORF">RM573_10295</name>
</gene>
<keyword evidence="3" id="KW-1185">Reference proteome</keyword>
<dbReference type="InterPro" id="IPR021557">
    <property type="entry name" value="DUF3016"/>
</dbReference>
<organism evidence="2 3">
    <name type="scientific">Thalassotalea castellviae</name>
    <dbReference type="NCBI Taxonomy" id="3075612"/>
    <lineage>
        <taxon>Bacteria</taxon>
        <taxon>Pseudomonadati</taxon>
        <taxon>Pseudomonadota</taxon>
        <taxon>Gammaproteobacteria</taxon>
        <taxon>Alteromonadales</taxon>
        <taxon>Colwelliaceae</taxon>
        <taxon>Thalassotalea</taxon>
    </lineage>
</organism>
<name>A0ABU3A1D9_9GAMM</name>
<evidence type="ECO:0000313" key="2">
    <source>
        <dbReference type="EMBL" id="MDT0603984.1"/>
    </source>
</evidence>
<sequence>MMFSKIILTLSCLMVLTAHAGTSQVTWQSPEKYADIYASFENKKTFQSDLFAVFENHFEDLAAQLPDGYSLYIKVKNLDLAGAVSFANSQKIRVVDDSTPPRIEFDFQVMDNSNKILISRGVYLWPKHFKFQRSLHANKLYYHELNLIKGWFDNTFAPVLAKN</sequence>
<dbReference type="Pfam" id="PF11454">
    <property type="entry name" value="DUF3016"/>
    <property type="match status" value="1"/>
</dbReference>
<accession>A0ABU3A1D9</accession>
<evidence type="ECO:0000313" key="3">
    <source>
        <dbReference type="Proteomes" id="UP001266357"/>
    </source>
</evidence>
<dbReference type="Proteomes" id="UP001266357">
    <property type="component" value="Unassembled WGS sequence"/>
</dbReference>
<dbReference type="RefSeq" id="WP_311581325.1">
    <property type="nucleotide sequence ID" value="NZ_JAVRIF010000005.1"/>
</dbReference>
<proteinExistence type="predicted"/>
<protein>
    <submittedName>
        <fullName evidence="2">DUF3016 domain-containing protein</fullName>
    </submittedName>
</protein>
<keyword evidence="1" id="KW-0732">Signal</keyword>
<evidence type="ECO:0000256" key="1">
    <source>
        <dbReference type="SAM" id="SignalP"/>
    </source>
</evidence>